<gene>
    <name evidence="1" type="ORF">AVEN_10790_1</name>
</gene>
<keyword evidence="2" id="KW-1185">Reference proteome</keyword>
<evidence type="ECO:0000313" key="1">
    <source>
        <dbReference type="EMBL" id="GBM14783.1"/>
    </source>
</evidence>
<protein>
    <submittedName>
        <fullName evidence="1">Uncharacterized protein</fullName>
    </submittedName>
</protein>
<proteinExistence type="predicted"/>
<accession>A0A4Y2DDC2</accession>
<dbReference type="EMBL" id="BGPR01000348">
    <property type="protein sequence ID" value="GBM14783.1"/>
    <property type="molecule type" value="Genomic_DNA"/>
</dbReference>
<evidence type="ECO:0000313" key="2">
    <source>
        <dbReference type="Proteomes" id="UP000499080"/>
    </source>
</evidence>
<dbReference type="AlphaFoldDB" id="A0A4Y2DDC2"/>
<reference evidence="1 2" key="1">
    <citation type="journal article" date="2019" name="Sci. Rep.">
        <title>Orb-weaving spider Araneus ventricosus genome elucidates the spidroin gene catalogue.</title>
        <authorList>
            <person name="Kono N."/>
            <person name="Nakamura H."/>
            <person name="Ohtoshi R."/>
            <person name="Moran D.A.P."/>
            <person name="Shinohara A."/>
            <person name="Yoshida Y."/>
            <person name="Fujiwara M."/>
            <person name="Mori M."/>
            <person name="Tomita M."/>
            <person name="Arakawa K."/>
        </authorList>
    </citation>
    <scope>NUCLEOTIDE SEQUENCE [LARGE SCALE GENOMIC DNA]</scope>
</reference>
<name>A0A4Y2DDC2_ARAVE</name>
<dbReference type="Proteomes" id="UP000499080">
    <property type="component" value="Unassembled WGS sequence"/>
</dbReference>
<sequence length="132" mass="15100">MLAKRRDKICYLSKYRFLEVTPRTCLTCRTILTHSLRIQSLDGDPAAPTMHARSWDSYFGFEEGVTVPSLTSTVPSLTSDWLQLPCSPVIRFDDYFYAMISEELDKEFPTNCAIDGIVLRRIAYSSFTSFAH</sequence>
<comment type="caution">
    <text evidence="1">The sequence shown here is derived from an EMBL/GenBank/DDBJ whole genome shotgun (WGS) entry which is preliminary data.</text>
</comment>
<organism evidence="1 2">
    <name type="scientific">Araneus ventricosus</name>
    <name type="common">Orbweaver spider</name>
    <name type="synonym">Epeira ventricosa</name>
    <dbReference type="NCBI Taxonomy" id="182803"/>
    <lineage>
        <taxon>Eukaryota</taxon>
        <taxon>Metazoa</taxon>
        <taxon>Ecdysozoa</taxon>
        <taxon>Arthropoda</taxon>
        <taxon>Chelicerata</taxon>
        <taxon>Arachnida</taxon>
        <taxon>Araneae</taxon>
        <taxon>Araneomorphae</taxon>
        <taxon>Entelegynae</taxon>
        <taxon>Araneoidea</taxon>
        <taxon>Araneidae</taxon>
        <taxon>Araneus</taxon>
    </lineage>
</organism>